<feature type="transmembrane region" description="Helical" evidence="5">
    <location>
        <begin position="164"/>
        <end position="185"/>
    </location>
</feature>
<gene>
    <name evidence="6" type="ORF">CBW42_01030</name>
</gene>
<evidence type="ECO:0000313" key="7">
    <source>
        <dbReference type="Proteomes" id="UP000194903"/>
    </source>
</evidence>
<dbReference type="PANTHER" id="PTHR37306:SF1">
    <property type="entry name" value="COLICIN V PRODUCTION PROTEIN"/>
    <property type="match status" value="1"/>
</dbReference>
<dbReference type="GO" id="GO:0016020">
    <property type="term" value="C:membrane"/>
    <property type="evidence" value="ECO:0007669"/>
    <property type="project" value="UniProtKB-SubCell"/>
</dbReference>
<protein>
    <recommendedName>
        <fullName evidence="8">Colicin V production protein</fullName>
    </recommendedName>
</protein>
<proteinExistence type="predicted"/>
<comment type="subcellular location">
    <subcellularLocation>
        <location evidence="1">Membrane</location>
        <topology evidence="1">Multi-pass membrane protein</topology>
    </subcellularLocation>
</comment>
<keyword evidence="4 5" id="KW-0472">Membrane</keyword>
<evidence type="ECO:0008006" key="8">
    <source>
        <dbReference type="Google" id="ProtNLM"/>
    </source>
</evidence>
<feature type="transmembrane region" description="Helical" evidence="5">
    <location>
        <begin position="6"/>
        <end position="21"/>
    </location>
</feature>
<dbReference type="AlphaFoldDB" id="A0A252F7T2"/>
<organism evidence="6 7">
    <name type="scientific">Butyricicoccus porcorum</name>
    <dbReference type="NCBI Taxonomy" id="1945634"/>
    <lineage>
        <taxon>Bacteria</taxon>
        <taxon>Bacillati</taxon>
        <taxon>Bacillota</taxon>
        <taxon>Clostridia</taxon>
        <taxon>Eubacteriales</taxon>
        <taxon>Butyricicoccaceae</taxon>
        <taxon>Butyricicoccus</taxon>
    </lineage>
</organism>
<dbReference type="Proteomes" id="UP000194903">
    <property type="component" value="Unassembled WGS sequence"/>
</dbReference>
<feature type="transmembrane region" description="Helical" evidence="5">
    <location>
        <begin position="125"/>
        <end position="152"/>
    </location>
</feature>
<reference evidence="6 7" key="1">
    <citation type="submission" date="2017-05" db="EMBL/GenBank/DDBJ databases">
        <title>Butyricicoccus porcorum sp. nov. a butyrate-producing bacterium from the swine intestinal tract.</title>
        <authorList>
            <person name="Trachsel J."/>
            <person name="Humphrey S."/>
            <person name="Allen H.K."/>
        </authorList>
    </citation>
    <scope>NUCLEOTIDE SEQUENCE [LARGE SCALE GENOMIC DNA]</scope>
    <source>
        <strain evidence="6">BB10</strain>
    </source>
</reference>
<sequence length="230" mass="24470">MTTIDWIILLIIALYAFFGVRRGFVATVAYTFGSLISLVAALIAASHFKQPVGELLLPYASGSVVERMPELTQVVGSVEDTWNGISGYLQGILTSHGVSLDVLQSSSDPQQTLTNAISRSVSETIAYLLVFIVAFFLAKLLIHVIVSALGVLTNLPVLHSCNALLGGVLGAATGLVLCTCVMWALKLFVPAVYSDVGFLSPSVMENSSIARYLVGWNDGVSLFEANPTEA</sequence>
<name>A0A252F7T2_9FIRM</name>
<evidence type="ECO:0000256" key="2">
    <source>
        <dbReference type="ARBA" id="ARBA00022692"/>
    </source>
</evidence>
<dbReference type="Pfam" id="PF02674">
    <property type="entry name" value="Colicin_V"/>
    <property type="match status" value="2"/>
</dbReference>
<accession>A0A252F7T2</accession>
<dbReference type="InterPro" id="IPR003825">
    <property type="entry name" value="Colicin-V_CvpA"/>
</dbReference>
<dbReference type="EMBL" id="NHOC01000001">
    <property type="protein sequence ID" value="OUM21838.1"/>
    <property type="molecule type" value="Genomic_DNA"/>
</dbReference>
<feature type="transmembrane region" description="Helical" evidence="5">
    <location>
        <begin position="28"/>
        <end position="48"/>
    </location>
</feature>
<keyword evidence="3 5" id="KW-1133">Transmembrane helix</keyword>
<keyword evidence="2 5" id="KW-0812">Transmembrane</keyword>
<evidence type="ECO:0000256" key="1">
    <source>
        <dbReference type="ARBA" id="ARBA00004141"/>
    </source>
</evidence>
<evidence type="ECO:0000256" key="5">
    <source>
        <dbReference type="SAM" id="Phobius"/>
    </source>
</evidence>
<dbReference type="PANTHER" id="PTHR37306">
    <property type="entry name" value="COLICIN V PRODUCTION PROTEIN"/>
    <property type="match status" value="1"/>
</dbReference>
<dbReference type="GO" id="GO:0009403">
    <property type="term" value="P:toxin biosynthetic process"/>
    <property type="evidence" value="ECO:0007669"/>
    <property type="project" value="InterPro"/>
</dbReference>
<keyword evidence="7" id="KW-1185">Reference proteome</keyword>
<evidence type="ECO:0000256" key="3">
    <source>
        <dbReference type="ARBA" id="ARBA00022989"/>
    </source>
</evidence>
<evidence type="ECO:0000313" key="6">
    <source>
        <dbReference type="EMBL" id="OUM21838.1"/>
    </source>
</evidence>
<comment type="caution">
    <text evidence="6">The sequence shown here is derived from an EMBL/GenBank/DDBJ whole genome shotgun (WGS) entry which is preliminary data.</text>
</comment>
<evidence type="ECO:0000256" key="4">
    <source>
        <dbReference type="ARBA" id="ARBA00023136"/>
    </source>
</evidence>
<dbReference type="RefSeq" id="WP_087016871.1">
    <property type="nucleotide sequence ID" value="NZ_NHOC01000001.1"/>
</dbReference>